<feature type="region of interest" description="Disordered" evidence="5">
    <location>
        <begin position="1"/>
        <end position="125"/>
    </location>
</feature>
<dbReference type="Pfam" id="PF13229">
    <property type="entry name" value="Beta_helix"/>
    <property type="match status" value="1"/>
</dbReference>
<dbReference type="Pfam" id="PF12937">
    <property type="entry name" value="F-box-like"/>
    <property type="match status" value="1"/>
</dbReference>
<evidence type="ECO:0000313" key="7">
    <source>
        <dbReference type="EMBL" id="JAV79839.1"/>
    </source>
</evidence>
<dbReference type="PANTHER" id="PTHR22990:SF20">
    <property type="entry name" value="F-BOX ONLY PROTEIN 11"/>
    <property type="match status" value="1"/>
</dbReference>
<protein>
    <recommendedName>
        <fullName evidence="6">F-box domain-containing protein</fullName>
    </recommendedName>
</protein>
<dbReference type="Gene3D" id="2.160.20.10">
    <property type="entry name" value="Single-stranded right-handed beta-helix, Pectin lyase-like"/>
    <property type="match status" value="1"/>
</dbReference>
<dbReference type="SUPFAM" id="SSF81383">
    <property type="entry name" value="F-box domain"/>
    <property type="match status" value="1"/>
</dbReference>
<dbReference type="GO" id="GO:0042981">
    <property type="term" value="P:regulation of apoptotic process"/>
    <property type="evidence" value="ECO:0007669"/>
    <property type="project" value="TreeGrafter"/>
</dbReference>
<evidence type="ECO:0000256" key="1">
    <source>
        <dbReference type="ARBA" id="ARBA00022670"/>
    </source>
</evidence>
<evidence type="ECO:0000256" key="4">
    <source>
        <dbReference type="ARBA" id="ARBA00022825"/>
    </source>
</evidence>
<evidence type="ECO:0000256" key="3">
    <source>
        <dbReference type="ARBA" id="ARBA00022801"/>
    </source>
</evidence>
<feature type="compositionally biased region" description="Basic and acidic residues" evidence="5">
    <location>
        <begin position="77"/>
        <end position="91"/>
    </location>
</feature>
<feature type="compositionally biased region" description="Polar residues" evidence="5">
    <location>
        <begin position="1"/>
        <end position="10"/>
    </location>
</feature>
<dbReference type="InterPro" id="IPR001810">
    <property type="entry name" value="F-box_dom"/>
</dbReference>
<evidence type="ECO:0000259" key="6">
    <source>
        <dbReference type="PROSITE" id="PS50181"/>
    </source>
</evidence>
<name>A0A1Y1M285_PHOPY</name>
<dbReference type="InterPro" id="IPR039448">
    <property type="entry name" value="Beta_helix"/>
</dbReference>
<dbReference type="SMART" id="SM00710">
    <property type="entry name" value="PbH1"/>
    <property type="match status" value="4"/>
</dbReference>
<dbReference type="GO" id="GO:0008236">
    <property type="term" value="F:serine-type peptidase activity"/>
    <property type="evidence" value="ECO:0007669"/>
    <property type="project" value="UniProtKB-KW"/>
</dbReference>
<dbReference type="EMBL" id="GEZM01042461">
    <property type="protein sequence ID" value="JAV79839.1"/>
    <property type="molecule type" value="Transcribed_RNA"/>
</dbReference>
<dbReference type="AlphaFoldDB" id="A0A1Y1M285"/>
<keyword evidence="1" id="KW-0645">Protease</keyword>
<keyword evidence="4" id="KW-0720">Serine protease</keyword>
<dbReference type="SMART" id="SM00256">
    <property type="entry name" value="FBOX"/>
    <property type="match status" value="1"/>
</dbReference>
<dbReference type="PANTHER" id="PTHR22990">
    <property type="entry name" value="F-BOX ONLY PROTEIN"/>
    <property type="match status" value="1"/>
</dbReference>
<accession>A0A1Y1M285</accession>
<dbReference type="InterPro" id="IPR023828">
    <property type="entry name" value="Peptidase_S8_Ser-AS"/>
</dbReference>
<dbReference type="FunFam" id="1.20.1280.50:FF:000003">
    <property type="entry name" value="F-box only protein 11"/>
    <property type="match status" value="1"/>
</dbReference>
<dbReference type="PROSITE" id="PS00138">
    <property type="entry name" value="SUBTILASE_SER"/>
    <property type="match status" value="1"/>
</dbReference>
<proteinExistence type="predicted"/>
<dbReference type="InterPro" id="IPR036047">
    <property type="entry name" value="F-box-like_dom_sf"/>
</dbReference>
<dbReference type="InterPro" id="IPR011050">
    <property type="entry name" value="Pectin_lyase_fold/virulence"/>
</dbReference>
<dbReference type="InterPro" id="IPR047505">
    <property type="entry name" value="F-box_FBXO11"/>
</dbReference>
<feature type="compositionally biased region" description="Low complexity" evidence="5">
    <location>
        <begin position="92"/>
        <end position="115"/>
    </location>
</feature>
<dbReference type="InterPro" id="IPR051550">
    <property type="entry name" value="SCF-Subunits/Alg-Epimerases"/>
</dbReference>
<dbReference type="InterPro" id="IPR006626">
    <property type="entry name" value="PbH1"/>
</dbReference>
<dbReference type="GO" id="GO:0006511">
    <property type="term" value="P:ubiquitin-dependent protein catabolic process"/>
    <property type="evidence" value="ECO:0007669"/>
    <property type="project" value="TreeGrafter"/>
</dbReference>
<reference evidence="7" key="1">
    <citation type="journal article" date="2016" name="Sci. Rep.">
        <title>Molecular characterization of firefly nuptial gifts: a multi-omics approach sheds light on postcopulatory sexual selection.</title>
        <authorList>
            <person name="Al-Wathiqui N."/>
            <person name="Fallon T.R."/>
            <person name="South A."/>
            <person name="Weng J.K."/>
            <person name="Lewis S.M."/>
        </authorList>
    </citation>
    <scope>NUCLEOTIDE SEQUENCE</scope>
</reference>
<dbReference type="CDD" id="cd22091">
    <property type="entry name" value="F-box_FBXO11"/>
    <property type="match status" value="1"/>
</dbReference>
<feature type="compositionally biased region" description="Basic residues" evidence="5">
    <location>
        <begin position="12"/>
        <end position="21"/>
    </location>
</feature>
<sequence length="502" mass="54690">MPSASFTASRSYVRRSRRKGANRIPTPSRTTSAEPCEPSCPVPNQNIPALSTAAPGSGGTSAAAPGTSGGAVPTHHSPYDLRRKSPSHHECGAGPSTSAATAGSPTSPAAPTTSAQGYTSAMLPARKRPRRTCSVSYETCTNTAAHYLQYELPDEVLLTIFNYLLEQDLCRVSQVCKRFQSIANDTEIWKRLYQSVYEYDLPLFNPAPRTFEFVSPEESDLPNPWKESFRQLYRGIHVRPGYQDMQFRGRNLCYFNTVQSALDYADERSGSNNITGTTSNTCSGDTSDSSSQGALIFLHAGTYRGEFLVIDSDVAIMGAAPGNVAESVILERESESTVMFVEGAKQAYAGHLTLKFSPDVTSTVPHHKHYCLEVGENCSPTIDHCIIRSTSVVGAAVCVSGVGANPLIRHCDISDCENVGLYVTDYAQGTYEDNEISRNALAGIWVKNYANPIMRRNHIHHGRDVGIFTFDNGLVSFCCDIIFCDVYSDKLQGGPFLSHLTE</sequence>
<keyword evidence="2" id="KW-0677">Repeat</keyword>
<evidence type="ECO:0000256" key="2">
    <source>
        <dbReference type="ARBA" id="ARBA00022737"/>
    </source>
</evidence>
<dbReference type="Gene3D" id="1.20.1280.50">
    <property type="match status" value="1"/>
</dbReference>
<dbReference type="SUPFAM" id="SSF51126">
    <property type="entry name" value="Pectin lyase-like"/>
    <property type="match status" value="1"/>
</dbReference>
<feature type="compositionally biased region" description="Low complexity" evidence="5">
    <location>
        <begin position="48"/>
        <end position="74"/>
    </location>
</feature>
<dbReference type="InterPro" id="IPR012334">
    <property type="entry name" value="Pectin_lyas_fold"/>
</dbReference>
<organism evidence="7">
    <name type="scientific">Photinus pyralis</name>
    <name type="common">Common eastern firefly</name>
    <name type="synonym">Lampyris pyralis</name>
    <dbReference type="NCBI Taxonomy" id="7054"/>
    <lineage>
        <taxon>Eukaryota</taxon>
        <taxon>Metazoa</taxon>
        <taxon>Ecdysozoa</taxon>
        <taxon>Arthropoda</taxon>
        <taxon>Hexapoda</taxon>
        <taxon>Insecta</taxon>
        <taxon>Pterygota</taxon>
        <taxon>Neoptera</taxon>
        <taxon>Endopterygota</taxon>
        <taxon>Coleoptera</taxon>
        <taxon>Polyphaga</taxon>
        <taxon>Elateriformia</taxon>
        <taxon>Elateroidea</taxon>
        <taxon>Lampyridae</taxon>
        <taxon>Lampyrinae</taxon>
        <taxon>Photinus</taxon>
    </lineage>
</organism>
<dbReference type="PROSITE" id="PS50181">
    <property type="entry name" value="FBOX"/>
    <property type="match status" value="1"/>
</dbReference>
<evidence type="ECO:0000256" key="5">
    <source>
        <dbReference type="SAM" id="MobiDB-lite"/>
    </source>
</evidence>
<keyword evidence="3" id="KW-0378">Hydrolase</keyword>
<feature type="domain" description="F-box" evidence="6">
    <location>
        <begin position="146"/>
        <end position="192"/>
    </location>
</feature>